<name>A0A151TTZ8_CAJCA</name>
<evidence type="ECO:0000256" key="1">
    <source>
        <dbReference type="ARBA" id="ARBA00022737"/>
    </source>
</evidence>
<dbReference type="OMA" id="DDHERPF"/>
<reference evidence="7 8" key="1">
    <citation type="journal article" date="2012" name="Nat. Biotechnol.">
        <title>Draft genome sequence of pigeonpea (Cajanus cajan), an orphan legume crop of resource-poor farmers.</title>
        <authorList>
            <person name="Varshney R.K."/>
            <person name="Chen W."/>
            <person name="Li Y."/>
            <person name="Bharti A.K."/>
            <person name="Saxena R.K."/>
            <person name="Schlueter J.A."/>
            <person name="Donoghue M.T."/>
            <person name="Azam S."/>
            <person name="Fan G."/>
            <person name="Whaley A.M."/>
            <person name="Farmer A.D."/>
            <person name="Sheridan J."/>
            <person name="Iwata A."/>
            <person name="Tuteja R."/>
            <person name="Penmetsa R.V."/>
            <person name="Wu W."/>
            <person name="Upadhyaya H.D."/>
            <person name="Yang S.P."/>
            <person name="Shah T."/>
            <person name="Saxena K.B."/>
            <person name="Michael T."/>
            <person name="McCombie W.R."/>
            <person name="Yang B."/>
            <person name="Zhang G."/>
            <person name="Yang H."/>
            <person name="Wang J."/>
            <person name="Spillane C."/>
            <person name="Cook D.R."/>
            <person name="May G.D."/>
            <person name="Xu X."/>
            <person name="Jackson S.A."/>
        </authorList>
    </citation>
    <scope>NUCLEOTIDE SEQUENCE [LARGE SCALE GENOMIC DNA]</scope>
    <source>
        <strain evidence="8">cv. Asha</strain>
    </source>
</reference>
<dbReference type="Gramene" id="C.cajan_09482.t">
    <property type="protein sequence ID" value="C.cajan_09482.t"/>
    <property type="gene ID" value="C.cajan_09482"/>
</dbReference>
<dbReference type="InterPro" id="IPR038005">
    <property type="entry name" value="RX-like_CC"/>
</dbReference>
<dbReference type="InterPro" id="IPR032675">
    <property type="entry name" value="LRR_dom_sf"/>
</dbReference>
<evidence type="ECO:0000313" key="8">
    <source>
        <dbReference type="Proteomes" id="UP000075243"/>
    </source>
</evidence>
<dbReference type="GO" id="GO:0051707">
    <property type="term" value="P:response to other organism"/>
    <property type="evidence" value="ECO:0007669"/>
    <property type="project" value="UniProtKB-ARBA"/>
</dbReference>
<evidence type="ECO:0000256" key="2">
    <source>
        <dbReference type="ARBA" id="ARBA00022741"/>
    </source>
</evidence>
<dbReference type="Proteomes" id="UP000075243">
    <property type="component" value="Chromosome 3"/>
</dbReference>
<dbReference type="SUPFAM" id="SSF52047">
    <property type="entry name" value="RNI-like"/>
    <property type="match status" value="1"/>
</dbReference>
<dbReference type="InterPro" id="IPR027417">
    <property type="entry name" value="P-loop_NTPase"/>
</dbReference>
<gene>
    <name evidence="7" type="ORF">KK1_009750</name>
</gene>
<keyword evidence="4" id="KW-0067">ATP-binding</keyword>
<dbReference type="GO" id="GO:0005524">
    <property type="term" value="F:ATP binding"/>
    <property type="evidence" value="ECO:0007669"/>
    <property type="project" value="UniProtKB-KW"/>
</dbReference>
<keyword evidence="8" id="KW-1185">Reference proteome</keyword>
<dbReference type="Gene3D" id="1.20.5.4130">
    <property type="match status" value="1"/>
</dbReference>
<dbReference type="InterPro" id="IPR042197">
    <property type="entry name" value="Apaf_helical"/>
</dbReference>
<keyword evidence="2" id="KW-0547">Nucleotide-binding</keyword>
<evidence type="ECO:0000256" key="4">
    <source>
        <dbReference type="ARBA" id="ARBA00022840"/>
    </source>
</evidence>
<dbReference type="InterPro" id="IPR041118">
    <property type="entry name" value="Rx_N"/>
</dbReference>
<dbReference type="InterPro" id="IPR055414">
    <property type="entry name" value="LRR_R13L4/SHOC2-like"/>
</dbReference>
<organism evidence="7 8">
    <name type="scientific">Cajanus cajan</name>
    <name type="common">Pigeon pea</name>
    <name type="synonym">Cajanus indicus</name>
    <dbReference type="NCBI Taxonomy" id="3821"/>
    <lineage>
        <taxon>Eukaryota</taxon>
        <taxon>Viridiplantae</taxon>
        <taxon>Streptophyta</taxon>
        <taxon>Embryophyta</taxon>
        <taxon>Tracheophyta</taxon>
        <taxon>Spermatophyta</taxon>
        <taxon>Magnoliopsida</taxon>
        <taxon>eudicotyledons</taxon>
        <taxon>Gunneridae</taxon>
        <taxon>Pentapetalae</taxon>
        <taxon>rosids</taxon>
        <taxon>fabids</taxon>
        <taxon>Fabales</taxon>
        <taxon>Fabaceae</taxon>
        <taxon>Papilionoideae</taxon>
        <taxon>50 kb inversion clade</taxon>
        <taxon>NPAAA clade</taxon>
        <taxon>indigoferoid/millettioid clade</taxon>
        <taxon>Phaseoleae</taxon>
        <taxon>Cajanus</taxon>
    </lineage>
</organism>
<evidence type="ECO:0000313" key="7">
    <source>
        <dbReference type="EMBL" id="KYP70530.1"/>
    </source>
</evidence>
<dbReference type="PANTHER" id="PTHR36766">
    <property type="entry name" value="PLANT BROAD-SPECTRUM MILDEW RESISTANCE PROTEIN RPW8"/>
    <property type="match status" value="1"/>
</dbReference>
<dbReference type="CDD" id="cd14798">
    <property type="entry name" value="RX-CC_like"/>
    <property type="match status" value="1"/>
</dbReference>
<dbReference type="PRINTS" id="PR00364">
    <property type="entry name" value="DISEASERSIST"/>
</dbReference>
<dbReference type="Pfam" id="PF18052">
    <property type="entry name" value="Rx_N"/>
    <property type="match status" value="1"/>
</dbReference>
<dbReference type="Gene3D" id="1.10.8.430">
    <property type="entry name" value="Helical domain of apoptotic protease-activating factors"/>
    <property type="match status" value="1"/>
</dbReference>
<evidence type="ECO:0000259" key="6">
    <source>
        <dbReference type="Pfam" id="PF23598"/>
    </source>
</evidence>
<accession>A0A151TTZ8</accession>
<dbReference type="GO" id="GO:0043531">
    <property type="term" value="F:ADP binding"/>
    <property type="evidence" value="ECO:0007669"/>
    <property type="project" value="InterPro"/>
</dbReference>
<protein>
    <submittedName>
        <fullName evidence="7">Disease resistance protein RGA4</fullName>
    </submittedName>
</protein>
<dbReference type="Pfam" id="PF23598">
    <property type="entry name" value="LRR_14"/>
    <property type="match status" value="1"/>
</dbReference>
<proteinExistence type="predicted"/>
<dbReference type="AlphaFoldDB" id="A0A151TTZ8"/>
<sequence>MAESFLFSIAESLLAKLASRAYEEASQVLGVYDQLREFKGTLSLVKAVLLDADQKQEQEQNNELREWLSQIKRVFYDAEDVLDEFECQTLRKQVVKAHGTTKAKVGHFFSSSNPLVFRYRMARQIKDICKRLDKVAADRHKFGLQIIHVDRQLLMQQNPKDDDTGATGSKILVTTRSQTIASMMGTIPSHNLEGLPLEDSLSLFVKWAFKEGEEEKHPHLVNIGREIVTRCGGVPLAVRTLGSLLFSKYEANEWEYVRDNGIWNMPQEKDDILPALKLSYDLMPSYLRQCFALFSLYPKDHEFDTNSEALLNICVSKFKYLRVLDLSYSACETLPRSIGKLKHLRYFSIRYNPCIKGLPDSICKLQNLQVLNLVGCMELEALPKGLKKLISLRDFRITTKQSLVALPQWLQGTANSLQSLVISSCYNLKMLPEWLSSLTNLKTLAILGCPEFLSLPDNICHLTALESLMIEGCPELSRKCQPRVGEFWPKISHIKHVHIEEPIELEEKKEESE</sequence>
<evidence type="ECO:0000259" key="5">
    <source>
        <dbReference type="Pfam" id="PF18052"/>
    </source>
</evidence>
<dbReference type="GO" id="GO:0006952">
    <property type="term" value="P:defense response"/>
    <property type="evidence" value="ECO:0007669"/>
    <property type="project" value="UniProtKB-KW"/>
</dbReference>
<keyword evidence="1" id="KW-0677">Repeat</keyword>
<dbReference type="PANTHER" id="PTHR36766:SF61">
    <property type="entry name" value="NB-ARC DOMAIN DISEASE RESISTANCE PROTEIN"/>
    <property type="match status" value="1"/>
</dbReference>
<keyword evidence="3" id="KW-0611">Plant defense</keyword>
<dbReference type="EMBL" id="CM003605">
    <property type="protein sequence ID" value="KYP70530.1"/>
    <property type="molecule type" value="Genomic_DNA"/>
</dbReference>
<evidence type="ECO:0000256" key="3">
    <source>
        <dbReference type="ARBA" id="ARBA00022821"/>
    </source>
</evidence>
<dbReference type="SUPFAM" id="SSF52540">
    <property type="entry name" value="P-loop containing nucleoside triphosphate hydrolases"/>
    <property type="match status" value="1"/>
</dbReference>
<dbReference type="Gene3D" id="3.80.10.10">
    <property type="entry name" value="Ribonuclease Inhibitor"/>
    <property type="match status" value="1"/>
</dbReference>
<feature type="domain" description="Disease resistance R13L4/SHOC-2-like LRR" evidence="6">
    <location>
        <begin position="314"/>
        <end position="500"/>
    </location>
</feature>
<feature type="domain" description="Disease resistance N-terminal" evidence="5">
    <location>
        <begin position="11"/>
        <end position="100"/>
    </location>
</feature>
<dbReference type="STRING" id="3821.A0A151TTZ8"/>